<evidence type="ECO:0000256" key="1">
    <source>
        <dbReference type="SAM" id="Phobius"/>
    </source>
</evidence>
<dbReference type="InterPro" id="IPR041916">
    <property type="entry name" value="Anti_sigma_zinc_sf"/>
</dbReference>
<reference evidence="3" key="1">
    <citation type="submission" date="2016-06" db="EMBL/GenBank/DDBJ databases">
        <authorList>
            <person name="Nascimento L."/>
            <person name="Pereira R.V."/>
            <person name="Martins L.F."/>
            <person name="Quaggio R.B."/>
            <person name="Silva A.M."/>
            <person name="Setubal J.C."/>
        </authorList>
    </citation>
    <scope>NUCLEOTIDE SEQUENCE [LARGE SCALE GENOMIC DNA]</scope>
</reference>
<protein>
    <recommendedName>
        <fullName evidence="4">Zinc-finger domain-containing protein</fullName>
    </recommendedName>
</protein>
<accession>A0A1Y3Q177</accession>
<dbReference type="Gene3D" id="1.10.10.1320">
    <property type="entry name" value="Anti-sigma factor, zinc-finger domain"/>
    <property type="match status" value="1"/>
</dbReference>
<keyword evidence="1" id="KW-0472">Membrane</keyword>
<organism evidence="2 3">
    <name type="scientific">Bacillus thermozeamaize</name>
    <dbReference type="NCBI Taxonomy" id="230954"/>
    <lineage>
        <taxon>Bacteria</taxon>
        <taxon>Bacillati</taxon>
        <taxon>Bacillota</taxon>
        <taxon>Bacilli</taxon>
        <taxon>Bacillales</taxon>
        <taxon>Bacillaceae</taxon>
        <taxon>Bacillus</taxon>
    </lineage>
</organism>
<dbReference type="Proteomes" id="UP000196475">
    <property type="component" value="Unassembled WGS sequence"/>
</dbReference>
<evidence type="ECO:0008006" key="4">
    <source>
        <dbReference type="Google" id="ProtNLM"/>
    </source>
</evidence>
<gene>
    <name evidence="2" type="ORF">BAA01_16125</name>
</gene>
<keyword evidence="1" id="KW-0812">Transmembrane</keyword>
<evidence type="ECO:0000313" key="2">
    <source>
        <dbReference type="EMBL" id="OUM90369.1"/>
    </source>
</evidence>
<feature type="transmembrane region" description="Helical" evidence="1">
    <location>
        <begin position="103"/>
        <end position="125"/>
    </location>
</feature>
<comment type="caution">
    <text evidence="2">The sequence shown here is derived from an EMBL/GenBank/DDBJ whole genome shotgun (WGS) entry which is preliminary data.</text>
</comment>
<name>A0A1Y3Q177_9BACI</name>
<proteinExistence type="predicted"/>
<sequence>MIEHMSCPYTLDNWQAYVADRLPEALREQMEEHLYTCYDCLLKYEQAIDRESVDTLPLPELGSLLQTWPTHPFSARPHAGPAPAPVASRKTGARSWNAARKAWFHYMVAASITLFLTASGAIHWIGENLFMPMTQARLPESGIHQTLDDTLNRWIDSSSTWMRSLLPPEPGAHSDNHQAR</sequence>
<keyword evidence="1" id="KW-1133">Transmembrane helix</keyword>
<evidence type="ECO:0000313" key="3">
    <source>
        <dbReference type="Proteomes" id="UP000196475"/>
    </source>
</evidence>
<dbReference type="AlphaFoldDB" id="A0A1Y3Q177"/>
<dbReference type="EMBL" id="LZRT01000019">
    <property type="protein sequence ID" value="OUM90369.1"/>
    <property type="molecule type" value="Genomic_DNA"/>
</dbReference>